<feature type="region of interest" description="Disordered" evidence="1">
    <location>
        <begin position="143"/>
        <end position="162"/>
    </location>
</feature>
<dbReference type="InterPro" id="IPR045894">
    <property type="entry name" value="At5g08430-like"/>
</dbReference>
<feature type="compositionally biased region" description="Acidic residues" evidence="1">
    <location>
        <begin position="241"/>
        <end position="250"/>
    </location>
</feature>
<feature type="compositionally biased region" description="Basic and acidic residues" evidence="1">
    <location>
        <begin position="104"/>
        <end position="121"/>
    </location>
</feature>
<organism evidence="3 4">
    <name type="scientific">Stylosanthes scabra</name>
    <dbReference type="NCBI Taxonomy" id="79078"/>
    <lineage>
        <taxon>Eukaryota</taxon>
        <taxon>Viridiplantae</taxon>
        <taxon>Streptophyta</taxon>
        <taxon>Embryophyta</taxon>
        <taxon>Tracheophyta</taxon>
        <taxon>Spermatophyta</taxon>
        <taxon>Magnoliopsida</taxon>
        <taxon>eudicotyledons</taxon>
        <taxon>Gunneridae</taxon>
        <taxon>Pentapetalae</taxon>
        <taxon>rosids</taxon>
        <taxon>fabids</taxon>
        <taxon>Fabales</taxon>
        <taxon>Fabaceae</taxon>
        <taxon>Papilionoideae</taxon>
        <taxon>50 kb inversion clade</taxon>
        <taxon>dalbergioids sensu lato</taxon>
        <taxon>Dalbergieae</taxon>
        <taxon>Pterocarpus clade</taxon>
        <taxon>Stylosanthes</taxon>
    </lineage>
</organism>
<dbReference type="SUPFAM" id="SSF55277">
    <property type="entry name" value="GYF domain"/>
    <property type="match status" value="1"/>
</dbReference>
<evidence type="ECO:0000313" key="4">
    <source>
        <dbReference type="Proteomes" id="UP001341840"/>
    </source>
</evidence>
<evidence type="ECO:0000313" key="3">
    <source>
        <dbReference type="EMBL" id="MED6135954.1"/>
    </source>
</evidence>
<dbReference type="PANTHER" id="PTHR46851">
    <property type="entry name" value="OS01G0884500 PROTEIN"/>
    <property type="match status" value="1"/>
</dbReference>
<protein>
    <recommendedName>
        <fullName evidence="2">GYF domain-containing protein</fullName>
    </recommendedName>
</protein>
<dbReference type="Proteomes" id="UP001341840">
    <property type="component" value="Unassembled WGS sequence"/>
</dbReference>
<feature type="region of interest" description="Disordered" evidence="1">
    <location>
        <begin position="81"/>
        <end position="130"/>
    </location>
</feature>
<dbReference type="InterPro" id="IPR003169">
    <property type="entry name" value="GYF"/>
</dbReference>
<dbReference type="SMART" id="SM00444">
    <property type="entry name" value="GYF"/>
    <property type="match status" value="1"/>
</dbReference>
<proteinExistence type="predicted"/>
<feature type="domain" description="GYF" evidence="2">
    <location>
        <begin position="266"/>
        <end position="320"/>
    </location>
</feature>
<dbReference type="Pfam" id="PF02213">
    <property type="entry name" value="GYF"/>
    <property type="match status" value="1"/>
</dbReference>
<feature type="compositionally biased region" description="Polar residues" evidence="1">
    <location>
        <begin position="143"/>
        <end position="152"/>
    </location>
</feature>
<dbReference type="InterPro" id="IPR035445">
    <property type="entry name" value="GYF-like_dom_sf"/>
</dbReference>
<feature type="region of interest" description="Disordered" evidence="1">
    <location>
        <begin position="1"/>
        <end position="21"/>
    </location>
</feature>
<dbReference type="Gene3D" id="3.30.1490.40">
    <property type="match status" value="1"/>
</dbReference>
<comment type="caution">
    <text evidence="3">The sequence shown here is derived from an EMBL/GenBank/DDBJ whole genome shotgun (WGS) entry which is preliminary data.</text>
</comment>
<evidence type="ECO:0000259" key="2">
    <source>
        <dbReference type="PROSITE" id="PS50829"/>
    </source>
</evidence>
<feature type="region of interest" description="Disordered" evidence="1">
    <location>
        <begin position="223"/>
        <end position="250"/>
    </location>
</feature>
<keyword evidence="4" id="KW-1185">Reference proteome</keyword>
<reference evidence="3 4" key="1">
    <citation type="journal article" date="2023" name="Plants (Basel)">
        <title>Bridging the Gap: Combining Genomics and Transcriptomics Approaches to Understand Stylosanthes scabra, an Orphan Legume from the Brazilian Caatinga.</title>
        <authorList>
            <person name="Ferreira-Neto J.R.C."/>
            <person name="da Silva M.D."/>
            <person name="Binneck E."/>
            <person name="de Melo N.F."/>
            <person name="da Silva R.H."/>
            <person name="de Melo A.L.T.M."/>
            <person name="Pandolfi V."/>
            <person name="Bustamante F.O."/>
            <person name="Brasileiro-Vidal A.C."/>
            <person name="Benko-Iseppon A.M."/>
        </authorList>
    </citation>
    <scope>NUCLEOTIDE SEQUENCE [LARGE SCALE GENOMIC DNA]</scope>
    <source>
        <tissue evidence="3">Leaves</tissue>
    </source>
</reference>
<sequence>MGSTLDEYLRKREKLQNPDEQERLLREVPQVIAEDLELESMSPEDPDENVENHVEEFWQPISKQPSKDTDLFLYKDTKLLDVPNTARPESNSPKSILGCSGPYKDTKLLDVPDPAKPESDSPKSILGRSESSEVPFLNVVTNGTLFDSSSGGTDAEKHQQQPEQLLGFSYKNGVVSKPEQLIDFAHKNDAVSKSEQVLNFPWNANGVCKPVDLNAFRIPVALQAEPTQPSQPRPQPQVIELSDDDDDDDDEPIITKEVKPANQLGSQKWYYKDPHGNVQGPFDLILLKRWSDANYFPSDFKVWKEGESPNEAGLLVNILQSPPPFHI</sequence>
<accession>A0ABU6SHW2</accession>
<dbReference type="PANTHER" id="PTHR46851:SF11">
    <property type="entry name" value="GYF DOMAIN-CONTAINING PROTEIN"/>
    <property type="match status" value="1"/>
</dbReference>
<dbReference type="EMBL" id="JASCZI010060781">
    <property type="protein sequence ID" value="MED6135954.1"/>
    <property type="molecule type" value="Genomic_DNA"/>
</dbReference>
<name>A0ABU6SHW2_9FABA</name>
<feature type="compositionally biased region" description="Basic and acidic residues" evidence="1">
    <location>
        <begin position="7"/>
        <end position="21"/>
    </location>
</feature>
<gene>
    <name evidence="3" type="ORF">PIB30_051569</name>
</gene>
<evidence type="ECO:0000256" key="1">
    <source>
        <dbReference type="SAM" id="MobiDB-lite"/>
    </source>
</evidence>
<dbReference type="PROSITE" id="PS50829">
    <property type="entry name" value="GYF"/>
    <property type="match status" value="1"/>
</dbReference>